<comment type="similarity">
    <text evidence="1">Belongs to the bacterial solute-binding protein 1 family.</text>
</comment>
<evidence type="ECO:0000256" key="1">
    <source>
        <dbReference type="ARBA" id="ARBA00008520"/>
    </source>
</evidence>
<dbReference type="GO" id="GO:0055052">
    <property type="term" value="C:ATP-binding cassette (ABC) transporter complex, substrate-binding subunit-containing"/>
    <property type="evidence" value="ECO:0007669"/>
    <property type="project" value="TreeGrafter"/>
</dbReference>
<dbReference type="Pfam" id="PF13416">
    <property type="entry name" value="SBP_bac_8"/>
    <property type="match status" value="1"/>
</dbReference>
<dbReference type="EMBL" id="UAWT01000043">
    <property type="protein sequence ID" value="SQC71761.1"/>
    <property type="molecule type" value="Genomic_DNA"/>
</dbReference>
<proteinExistence type="inferred from homology"/>
<accession>A0A2X3HHN0</accession>
<dbReference type="GO" id="GO:0042956">
    <property type="term" value="P:maltodextrin transmembrane transport"/>
    <property type="evidence" value="ECO:0007669"/>
    <property type="project" value="TreeGrafter"/>
</dbReference>
<evidence type="ECO:0000313" key="5">
    <source>
        <dbReference type="EMBL" id="SQC71761.1"/>
    </source>
</evidence>
<protein>
    <submittedName>
        <fullName evidence="5">Maltose/maltodextrin-binding protein</fullName>
    </submittedName>
</protein>
<dbReference type="SUPFAM" id="SSF53850">
    <property type="entry name" value="Periplasmic binding protein-like II"/>
    <property type="match status" value="1"/>
</dbReference>
<dbReference type="GO" id="GO:1901982">
    <property type="term" value="F:maltose binding"/>
    <property type="evidence" value="ECO:0007669"/>
    <property type="project" value="TreeGrafter"/>
</dbReference>
<feature type="chain" id="PRO_5015872122" evidence="4">
    <location>
        <begin position="23"/>
        <end position="404"/>
    </location>
</feature>
<dbReference type="InterPro" id="IPR006059">
    <property type="entry name" value="SBP"/>
</dbReference>
<reference evidence="5 6" key="1">
    <citation type="submission" date="2018-06" db="EMBL/GenBank/DDBJ databases">
        <authorList>
            <consortium name="Pathogen Informatics"/>
            <person name="Doyle S."/>
        </authorList>
    </citation>
    <scope>NUCLEOTIDE SEQUENCE [LARGE SCALE GENOMIC DNA]</scope>
    <source>
        <strain evidence="5 6">NCTC13940</strain>
    </source>
</reference>
<gene>
    <name evidence="5" type="primary">malX</name>
    <name evidence="5" type="ORF">NCTC13940_02469</name>
</gene>
<dbReference type="STRING" id="1214117.LFLEISCH_11790"/>
<name>A0A2X3HHN0_9LIST</name>
<dbReference type="PANTHER" id="PTHR30061">
    <property type="entry name" value="MALTOSE-BINDING PERIPLASMIC PROTEIN"/>
    <property type="match status" value="1"/>
</dbReference>
<dbReference type="PROSITE" id="PS51257">
    <property type="entry name" value="PROKAR_LIPOPROTEIN"/>
    <property type="match status" value="1"/>
</dbReference>
<evidence type="ECO:0000256" key="4">
    <source>
        <dbReference type="SAM" id="SignalP"/>
    </source>
</evidence>
<sequence>MKKKMILSIVFIALACFLVACGQSEDDSKTQSAENKKPLKMWVGLNQAGVYRELAKEFEEKNGVAVKVIEVEEADDALLKDADAAADVIRLPHDQLGQLVESGSVYENEKYADQVTKENIPMAIQASSYKDKLYGYPASTDAMFLYYDKRVYNEQDLRTLDSLTKKGKVGLNLAEAGADYRLTPWFIANGALLYGEDGEDVTDTTLNNEQGLNVLKWVGNARKNPNIVALNADEISALQDGKISALFSGVWNAQNVEKILGKNMGTVVYPKANFGDGEINLKAFSGVPIFVVNAATKNPSKAMDLAEFVTNKEAQLKVFKEINTVPSNKEARESETVQSDPLAKTVTEATTPEHSVLMPKLPEMKNFWPNMNALLVDSYEGVVKVDQMQQKLDKLVRDVSKPAK</sequence>
<keyword evidence="3 4" id="KW-0732">Signal</keyword>
<dbReference type="GO" id="GO:0015768">
    <property type="term" value="P:maltose transport"/>
    <property type="evidence" value="ECO:0007669"/>
    <property type="project" value="TreeGrafter"/>
</dbReference>
<keyword evidence="2" id="KW-0813">Transport</keyword>
<dbReference type="Proteomes" id="UP000250257">
    <property type="component" value="Unassembled WGS sequence"/>
</dbReference>
<organism evidence="5 6">
    <name type="scientific">Listeria fleischmannii subsp. fleischmannii</name>
    <dbReference type="NCBI Taxonomy" id="1671902"/>
    <lineage>
        <taxon>Bacteria</taxon>
        <taxon>Bacillati</taxon>
        <taxon>Bacillota</taxon>
        <taxon>Bacilli</taxon>
        <taxon>Bacillales</taxon>
        <taxon>Listeriaceae</taxon>
        <taxon>Listeria</taxon>
    </lineage>
</organism>
<evidence type="ECO:0000256" key="2">
    <source>
        <dbReference type="ARBA" id="ARBA00022448"/>
    </source>
</evidence>
<evidence type="ECO:0000313" key="6">
    <source>
        <dbReference type="Proteomes" id="UP000250257"/>
    </source>
</evidence>
<feature type="signal peptide" evidence="4">
    <location>
        <begin position="1"/>
        <end position="22"/>
    </location>
</feature>
<evidence type="ECO:0000256" key="3">
    <source>
        <dbReference type="ARBA" id="ARBA00022729"/>
    </source>
</evidence>
<dbReference type="AlphaFoldDB" id="A0A2X3HHN0"/>
<dbReference type="Gene3D" id="3.40.190.10">
    <property type="entry name" value="Periplasmic binding protein-like II"/>
    <property type="match status" value="2"/>
</dbReference>
<dbReference type="PANTHER" id="PTHR30061:SF50">
    <property type="entry name" value="MALTOSE_MALTODEXTRIN-BINDING PERIPLASMIC PROTEIN"/>
    <property type="match status" value="1"/>
</dbReference>
<dbReference type="RefSeq" id="WP_059140226.1">
    <property type="nucleotide sequence ID" value="NZ_UAWT01000043.1"/>
</dbReference>